<evidence type="ECO:0000256" key="4">
    <source>
        <dbReference type="ARBA" id="ARBA00022989"/>
    </source>
</evidence>
<dbReference type="GO" id="GO:0000139">
    <property type="term" value="C:Golgi membrane"/>
    <property type="evidence" value="ECO:0007669"/>
    <property type="project" value="UniProtKB-SubCell"/>
</dbReference>
<evidence type="ECO:0000256" key="7">
    <source>
        <dbReference type="SAM" id="MobiDB-lite"/>
    </source>
</evidence>
<gene>
    <name evidence="9" type="ORF">DdX_06283</name>
</gene>
<dbReference type="Proteomes" id="UP001201812">
    <property type="component" value="Unassembled WGS sequence"/>
</dbReference>
<feature type="transmembrane region" description="Helical" evidence="8">
    <location>
        <begin position="217"/>
        <end position="238"/>
    </location>
</feature>
<evidence type="ECO:0000313" key="10">
    <source>
        <dbReference type="Proteomes" id="UP001201812"/>
    </source>
</evidence>
<dbReference type="Pfam" id="PF02535">
    <property type="entry name" value="Zip"/>
    <property type="match status" value="1"/>
</dbReference>
<feature type="region of interest" description="Disordered" evidence="7">
    <location>
        <begin position="134"/>
        <end position="161"/>
    </location>
</feature>
<feature type="transmembrane region" description="Helical" evidence="8">
    <location>
        <begin position="184"/>
        <end position="205"/>
    </location>
</feature>
<keyword evidence="5" id="KW-0333">Golgi apparatus</keyword>
<proteinExistence type="predicted"/>
<dbReference type="PANTHER" id="PTHR16133">
    <property type="entry name" value="SOLUTE CARRIER FAMILY 39 ZINC TRANSPORTER , MEMBER 9-RELATED"/>
    <property type="match status" value="1"/>
</dbReference>
<keyword evidence="3 8" id="KW-0812">Transmembrane</keyword>
<dbReference type="GO" id="GO:0046873">
    <property type="term" value="F:metal ion transmembrane transporter activity"/>
    <property type="evidence" value="ECO:0007669"/>
    <property type="project" value="InterPro"/>
</dbReference>
<feature type="transmembrane region" description="Helical" evidence="8">
    <location>
        <begin position="311"/>
        <end position="333"/>
    </location>
</feature>
<evidence type="ECO:0000256" key="6">
    <source>
        <dbReference type="ARBA" id="ARBA00023136"/>
    </source>
</evidence>
<feature type="transmembrane region" description="Helical" evidence="8">
    <location>
        <begin position="6"/>
        <end position="27"/>
    </location>
</feature>
<evidence type="ECO:0000256" key="5">
    <source>
        <dbReference type="ARBA" id="ARBA00023034"/>
    </source>
</evidence>
<accession>A0AAD4R398</accession>
<dbReference type="EMBL" id="JAKKPZ010000007">
    <property type="protein sequence ID" value="KAI1719155.1"/>
    <property type="molecule type" value="Genomic_DNA"/>
</dbReference>
<evidence type="ECO:0000256" key="1">
    <source>
        <dbReference type="ARBA" id="ARBA00004127"/>
    </source>
</evidence>
<comment type="subcellular location">
    <subcellularLocation>
        <location evidence="1">Endomembrane system</location>
        <topology evidence="1">Multi-pass membrane protein</topology>
    </subcellularLocation>
    <subcellularLocation>
        <location evidence="2">Golgi apparatus membrane</location>
    </subcellularLocation>
</comment>
<dbReference type="GO" id="GO:0006829">
    <property type="term" value="P:zinc ion transport"/>
    <property type="evidence" value="ECO:0007669"/>
    <property type="project" value="InterPro"/>
</dbReference>
<comment type="caution">
    <text evidence="9">The sequence shown here is derived from an EMBL/GenBank/DDBJ whole genome shotgun (WGS) entry which is preliminary data.</text>
</comment>
<keyword evidence="4 8" id="KW-1133">Transmembrane helix</keyword>
<dbReference type="InterPro" id="IPR045891">
    <property type="entry name" value="ZIP9"/>
</dbReference>
<reference evidence="9" key="1">
    <citation type="submission" date="2022-01" db="EMBL/GenBank/DDBJ databases">
        <title>Genome Sequence Resource for Two Populations of Ditylenchus destructor, the Migratory Endoparasitic Phytonematode.</title>
        <authorList>
            <person name="Zhang H."/>
            <person name="Lin R."/>
            <person name="Xie B."/>
        </authorList>
    </citation>
    <scope>NUCLEOTIDE SEQUENCE</scope>
    <source>
        <strain evidence="9">BazhouSP</strain>
    </source>
</reference>
<feature type="transmembrane region" description="Helical" evidence="8">
    <location>
        <begin position="354"/>
        <end position="374"/>
    </location>
</feature>
<protein>
    <submittedName>
        <fullName evidence="9">ZIP zinc transporter domain-containing protein</fullName>
    </submittedName>
</protein>
<feature type="transmembrane region" description="Helical" evidence="8">
    <location>
        <begin position="34"/>
        <end position="55"/>
    </location>
</feature>
<feature type="transmembrane region" description="Helical" evidence="8">
    <location>
        <begin position="244"/>
        <end position="269"/>
    </location>
</feature>
<evidence type="ECO:0000313" key="9">
    <source>
        <dbReference type="EMBL" id="KAI1719155.1"/>
    </source>
</evidence>
<sequence length="381" mass="40878">MEEVALLAVCITMFLGSYVAGCLPLVFNLCERKIRLASVFGAGLLVGTALCVIIPEGISTLYESVNTPSRISDVSGTGYKLPENAAFARVPVNVKQKAVAKAEPKGVEKRELDETNVKEPKFAIPAAMDSKEQHAVAKREVPEVAQPQKNAAPPPRPPQELNEQIVHEHDDKIGHNHESELPDFGRAIGVSLVIGFVFMFIIDQFSKSQAGGRNKGTATLGLVIHAAADGIAMGSASTSTEAEIQIVVFIAIMLHKGPTAFALVSFLVMEGLEKTRVRKHLLMFSLAAPVGTLLTYITLHTVESTYLASPYITGVILLFSAGTFLYIAAAHVLPELVETKCSLISNNSGPAGRSHFSLFEVIIFVLAALFPTMISSHGHAH</sequence>
<evidence type="ECO:0000256" key="8">
    <source>
        <dbReference type="SAM" id="Phobius"/>
    </source>
</evidence>
<feature type="transmembrane region" description="Helical" evidence="8">
    <location>
        <begin position="281"/>
        <end position="299"/>
    </location>
</feature>
<dbReference type="PANTHER" id="PTHR16133:SF0">
    <property type="entry name" value="ZINC_IRON REGULATED TRANSPORTER-RELATED PROTEIN 102B, ISOFORM E"/>
    <property type="match status" value="1"/>
</dbReference>
<dbReference type="InterPro" id="IPR003689">
    <property type="entry name" value="ZIP"/>
</dbReference>
<evidence type="ECO:0000256" key="2">
    <source>
        <dbReference type="ARBA" id="ARBA00004394"/>
    </source>
</evidence>
<organism evidence="9 10">
    <name type="scientific">Ditylenchus destructor</name>
    <dbReference type="NCBI Taxonomy" id="166010"/>
    <lineage>
        <taxon>Eukaryota</taxon>
        <taxon>Metazoa</taxon>
        <taxon>Ecdysozoa</taxon>
        <taxon>Nematoda</taxon>
        <taxon>Chromadorea</taxon>
        <taxon>Rhabditida</taxon>
        <taxon>Tylenchina</taxon>
        <taxon>Tylenchomorpha</taxon>
        <taxon>Sphaerularioidea</taxon>
        <taxon>Anguinidae</taxon>
        <taxon>Anguininae</taxon>
        <taxon>Ditylenchus</taxon>
    </lineage>
</organism>
<dbReference type="AlphaFoldDB" id="A0AAD4R398"/>
<keyword evidence="6 8" id="KW-0472">Membrane</keyword>
<keyword evidence="10" id="KW-1185">Reference proteome</keyword>
<evidence type="ECO:0000256" key="3">
    <source>
        <dbReference type="ARBA" id="ARBA00022692"/>
    </source>
</evidence>
<name>A0AAD4R398_9BILA</name>